<dbReference type="GeneID" id="116303592"/>
<reference evidence="7" key="1">
    <citation type="submission" date="2025-08" db="UniProtKB">
        <authorList>
            <consortium name="RefSeq"/>
        </authorList>
    </citation>
    <scope>IDENTIFICATION</scope>
    <source>
        <tissue evidence="7">Tentacle</tissue>
    </source>
</reference>
<evidence type="ECO:0000313" key="7">
    <source>
        <dbReference type="RefSeq" id="XP_031569024.1"/>
    </source>
</evidence>
<dbReference type="GO" id="GO:0051213">
    <property type="term" value="F:dioxygenase activity"/>
    <property type="evidence" value="ECO:0007669"/>
    <property type="project" value="UniProtKB-KW"/>
</dbReference>
<dbReference type="Pfam" id="PF13640">
    <property type="entry name" value="2OG-FeII_Oxy_3"/>
    <property type="match status" value="1"/>
</dbReference>
<evidence type="ECO:0000259" key="5">
    <source>
        <dbReference type="SMART" id="SM00702"/>
    </source>
</evidence>
<dbReference type="OrthoDB" id="427071at2759"/>
<proteinExistence type="predicted"/>
<gene>
    <name evidence="7" type="primary">LOC116303592</name>
</gene>
<name>A0A6P8IQ44_ACTTE</name>
<dbReference type="PANTHER" id="PTHR14650:SF1">
    <property type="entry name" value="2-OXOGLUTARATE AND IRON-DEPENDENT OXYGENASE DOMAIN-CONTAINING PROTEIN 3"/>
    <property type="match status" value="1"/>
</dbReference>
<dbReference type="RefSeq" id="XP_031569024.1">
    <property type="nucleotide sequence ID" value="XM_031713164.1"/>
</dbReference>
<dbReference type="InParanoid" id="A0A6P8IQ44"/>
<sequence>MPVVQRKRGKEKEPEKIDQNGVESKSEENKEKKGKPGSSSKKGISSASKISKAKDIEGVQILPRIAIAVALIAGFVCARDFFLEWYLEESGESTFASVSETIPRRYMDVKCSNDYGKQFKDCVPKKCGRIVMDGVVSLEEATHLVKLAKKGMKHGKPSGGPTILDLHTGALTYEDKFVNIYTIAKKLGKGALFKKEDFDIYRQVKNKVHNTIAREFNINKDKLYLTKPTFFSRMKAKPAKTIHDEYWHQHVDKKTYGSFYYTSLLYLSDYSRNFTGGRFVFVDKASNHTVEPKTGRLSFFTSGSENVHFVEKVTKGTRFAITISFTCEKKFAIADPSLENNNS</sequence>
<evidence type="ECO:0000256" key="3">
    <source>
        <dbReference type="ARBA" id="ARBA00023002"/>
    </source>
</evidence>
<dbReference type="Proteomes" id="UP000515163">
    <property type="component" value="Unplaced"/>
</dbReference>
<dbReference type="KEGG" id="aten:116303592"/>
<evidence type="ECO:0000256" key="1">
    <source>
        <dbReference type="ARBA" id="ARBA00001961"/>
    </source>
</evidence>
<evidence type="ECO:0000256" key="4">
    <source>
        <dbReference type="SAM" id="MobiDB-lite"/>
    </source>
</evidence>
<protein>
    <submittedName>
        <fullName evidence="7">2-oxoglutarate and iron-dependent oxygenase domain-containing protein 3-like</fullName>
    </submittedName>
</protein>
<dbReference type="PANTHER" id="PTHR14650">
    <property type="entry name" value="PROLYL HYDROXYLASE-RELATED"/>
    <property type="match status" value="1"/>
</dbReference>
<feature type="compositionally biased region" description="Basic and acidic residues" evidence="4">
    <location>
        <begin position="10"/>
        <end position="31"/>
    </location>
</feature>
<keyword evidence="6" id="KW-1185">Reference proteome</keyword>
<dbReference type="InterPro" id="IPR006620">
    <property type="entry name" value="Pro_4_hyd_alph"/>
</dbReference>
<evidence type="ECO:0000256" key="2">
    <source>
        <dbReference type="ARBA" id="ARBA00022964"/>
    </source>
</evidence>
<feature type="compositionally biased region" description="Low complexity" evidence="4">
    <location>
        <begin position="36"/>
        <end position="46"/>
    </location>
</feature>
<feature type="region of interest" description="Disordered" evidence="4">
    <location>
        <begin position="1"/>
        <end position="46"/>
    </location>
</feature>
<dbReference type="SMART" id="SM00702">
    <property type="entry name" value="P4Hc"/>
    <property type="match status" value="1"/>
</dbReference>
<dbReference type="InterPro" id="IPR044862">
    <property type="entry name" value="Pro_4_hyd_alph_FE2OG_OXY"/>
</dbReference>
<dbReference type="GO" id="GO:0016705">
    <property type="term" value="F:oxidoreductase activity, acting on paired donors, with incorporation or reduction of molecular oxygen"/>
    <property type="evidence" value="ECO:0007669"/>
    <property type="project" value="InterPro"/>
</dbReference>
<dbReference type="Gene3D" id="2.60.120.620">
    <property type="entry name" value="q2cbj1_9rhob like domain"/>
    <property type="match status" value="1"/>
</dbReference>
<feature type="domain" description="Prolyl 4-hydroxylase alpha subunit" evidence="5">
    <location>
        <begin position="127"/>
        <end position="326"/>
    </location>
</feature>
<comment type="cofactor">
    <cofactor evidence="1">
        <name>L-ascorbate</name>
        <dbReference type="ChEBI" id="CHEBI:38290"/>
    </cofactor>
</comment>
<evidence type="ECO:0000313" key="6">
    <source>
        <dbReference type="Proteomes" id="UP000515163"/>
    </source>
</evidence>
<dbReference type="AlphaFoldDB" id="A0A6P8IQ44"/>
<organism evidence="6 7">
    <name type="scientific">Actinia tenebrosa</name>
    <name type="common">Australian red waratah sea anemone</name>
    <dbReference type="NCBI Taxonomy" id="6105"/>
    <lineage>
        <taxon>Eukaryota</taxon>
        <taxon>Metazoa</taxon>
        <taxon>Cnidaria</taxon>
        <taxon>Anthozoa</taxon>
        <taxon>Hexacorallia</taxon>
        <taxon>Actiniaria</taxon>
        <taxon>Actiniidae</taxon>
        <taxon>Actinia</taxon>
    </lineage>
</organism>
<dbReference type="FunCoup" id="A0A6P8IQ44">
    <property type="interactions" value="128"/>
</dbReference>
<dbReference type="GO" id="GO:0031418">
    <property type="term" value="F:L-ascorbic acid binding"/>
    <property type="evidence" value="ECO:0007669"/>
    <property type="project" value="InterPro"/>
</dbReference>
<keyword evidence="3" id="KW-0560">Oxidoreductase</keyword>
<dbReference type="GO" id="GO:0016020">
    <property type="term" value="C:membrane"/>
    <property type="evidence" value="ECO:0007669"/>
    <property type="project" value="TreeGrafter"/>
</dbReference>
<dbReference type="InterPro" id="IPR039210">
    <property type="entry name" value="OGFOD3"/>
</dbReference>
<keyword evidence="2" id="KW-0223">Dioxygenase</keyword>
<accession>A0A6P8IQ44</accession>
<dbReference type="GO" id="GO:0005506">
    <property type="term" value="F:iron ion binding"/>
    <property type="evidence" value="ECO:0007669"/>
    <property type="project" value="InterPro"/>
</dbReference>